<accession>A0ABX3XH85</accession>
<sequence length="171" mass="18638">MAERGSPQDMQTLLHFLQRGGALRMLLGKDVSAELDVLFRYAKQLMGVGEYGAAARIFKVLTLYDAWSFDYWFELGACCQADGAWIDAIYAYGRAAQIRVSAAQAPCAAGECYLAGGHRSLAAKAFKAALLVCGTAHEGEQCEDRERADIRRRARVGLAKAGDDHESDADK</sequence>
<dbReference type="Gene3D" id="1.25.40.10">
    <property type="entry name" value="Tetratricopeptide repeat domain"/>
    <property type="match status" value="1"/>
</dbReference>
<proteinExistence type="predicted"/>
<protein>
    <submittedName>
        <fullName evidence="1">Pathogenicity island 2 chaperone protein SscA</fullName>
    </submittedName>
</protein>
<evidence type="ECO:0000313" key="2">
    <source>
        <dbReference type="Proteomes" id="UP000194040"/>
    </source>
</evidence>
<dbReference type="EMBL" id="LUTQ01000012">
    <property type="protein sequence ID" value="OSN10911.1"/>
    <property type="molecule type" value="Genomic_DNA"/>
</dbReference>
<dbReference type="SUPFAM" id="SSF48452">
    <property type="entry name" value="TPR-like"/>
    <property type="match status" value="1"/>
</dbReference>
<organism evidence="1 2">
    <name type="scientific">Lonsdalea iberica</name>
    <dbReference type="NCBI Taxonomy" id="1082703"/>
    <lineage>
        <taxon>Bacteria</taxon>
        <taxon>Pseudomonadati</taxon>
        <taxon>Pseudomonadota</taxon>
        <taxon>Gammaproteobacteria</taxon>
        <taxon>Enterobacterales</taxon>
        <taxon>Pectobacteriaceae</taxon>
        <taxon>Lonsdalea</taxon>
    </lineage>
</organism>
<dbReference type="NCBIfam" id="NF011890">
    <property type="entry name" value="PRK15363.1"/>
    <property type="match status" value="1"/>
</dbReference>
<dbReference type="InterPro" id="IPR016379">
    <property type="entry name" value="T3SS_Ca_resp_chp_LcrH/SycD_sub"/>
</dbReference>
<dbReference type="InterPro" id="IPR011990">
    <property type="entry name" value="TPR-like_helical_dom_sf"/>
</dbReference>
<dbReference type="Proteomes" id="UP000194040">
    <property type="component" value="Unassembled WGS sequence"/>
</dbReference>
<name>A0ABX3XH85_9GAMM</name>
<comment type="caution">
    <text evidence="1">The sequence shown here is derived from an EMBL/GenBank/DDBJ whole genome shotgun (WGS) entry which is preliminary data.</text>
</comment>
<keyword evidence="2" id="KW-1185">Reference proteome</keyword>
<reference evidence="1 2" key="1">
    <citation type="submission" date="2016-02" db="EMBL/GenBank/DDBJ databases">
        <title>Species-wide whole genome sequencing reveals diversity, host range in Lonsdalea quercina.</title>
        <authorList>
            <person name="Li Y."/>
        </authorList>
    </citation>
    <scope>NUCLEOTIDE SEQUENCE [LARGE SCALE GENOMIC DNA]</scope>
    <source>
        <strain evidence="1 2">LMG 26265</strain>
    </source>
</reference>
<evidence type="ECO:0000313" key="1">
    <source>
        <dbReference type="EMBL" id="OSN10911.1"/>
    </source>
</evidence>
<dbReference type="PIRSF" id="PIRSF003165">
    <property type="entry name" value="Chaperone_SicA"/>
    <property type="match status" value="1"/>
</dbReference>
<gene>
    <name evidence="1" type="ORF">AU512_05855</name>
</gene>